<dbReference type="GO" id="GO:0003700">
    <property type="term" value="F:DNA-binding transcription factor activity"/>
    <property type="evidence" value="ECO:0007669"/>
    <property type="project" value="InterPro"/>
</dbReference>
<feature type="domain" description="Nuclear receptor" evidence="11">
    <location>
        <begin position="108"/>
        <end position="184"/>
    </location>
</feature>
<keyword evidence="8 9" id="KW-0539">Nucleus</keyword>
<dbReference type="Pfam" id="PF00105">
    <property type="entry name" value="zf-C4"/>
    <property type="match status" value="1"/>
</dbReference>
<evidence type="ECO:0000256" key="4">
    <source>
        <dbReference type="ARBA" id="ARBA00023015"/>
    </source>
</evidence>
<organism evidence="13 15">
    <name type="scientific">Rotaria sordida</name>
    <dbReference type="NCBI Taxonomy" id="392033"/>
    <lineage>
        <taxon>Eukaryota</taxon>
        <taxon>Metazoa</taxon>
        <taxon>Spiralia</taxon>
        <taxon>Gnathifera</taxon>
        <taxon>Rotifera</taxon>
        <taxon>Eurotatoria</taxon>
        <taxon>Bdelloidea</taxon>
        <taxon>Philodinida</taxon>
        <taxon>Philodinidae</taxon>
        <taxon>Rotaria</taxon>
    </lineage>
</organism>
<keyword evidence="6 9" id="KW-0804">Transcription</keyword>
<proteinExistence type="inferred from homology"/>
<dbReference type="SMART" id="SM00430">
    <property type="entry name" value="HOLI"/>
    <property type="match status" value="1"/>
</dbReference>
<dbReference type="GO" id="GO:0008270">
    <property type="term" value="F:zinc ion binding"/>
    <property type="evidence" value="ECO:0007669"/>
    <property type="project" value="UniProtKB-KW"/>
</dbReference>
<dbReference type="Gene3D" id="1.10.565.10">
    <property type="entry name" value="Retinoid X Receptor"/>
    <property type="match status" value="1"/>
</dbReference>
<evidence type="ECO:0000256" key="8">
    <source>
        <dbReference type="ARBA" id="ARBA00023242"/>
    </source>
</evidence>
<dbReference type="OrthoDB" id="5774777at2759"/>
<evidence type="ECO:0000313" key="15">
    <source>
        <dbReference type="Proteomes" id="UP000663882"/>
    </source>
</evidence>
<dbReference type="PANTHER" id="PTHR24083">
    <property type="entry name" value="NUCLEAR HORMONE RECEPTOR"/>
    <property type="match status" value="1"/>
</dbReference>
<keyword evidence="3 9" id="KW-0862">Zinc</keyword>
<dbReference type="InterPro" id="IPR035500">
    <property type="entry name" value="NHR-like_dom_sf"/>
</dbReference>
<dbReference type="PROSITE" id="PS00031">
    <property type="entry name" value="NUCLEAR_REC_DBD_1"/>
    <property type="match status" value="1"/>
</dbReference>
<evidence type="ECO:0000256" key="3">
    <source>
        <dbReference type="ARBA" id="ARBA00022833"/>
    </source>
</evidence>
<dbReference type="PRINTS" id="PR00398">
    <property type="entry name" value="STRDHORMONER"/>
</dbReference>
<keyword evidence="5 9" id="KW-0238">DNA-binding</keyword>
<dbReference type="FunFam" id="3.30.50.10:FF:000120">
    <property type="entry name" value="Nuclear receptor subfamily 2 group E member 3"/>
    <property type="match status" value="1"/>
</dbReference>
<gene>
    <name evidence="14" type="ORF">OTI717_LOCUS3656</name>
    <name evidence="13" type="ORF">RFH988_LOCUS6529</name>
</gene>
<keyword evidence="2 9" id="KW-0863">Zinc-finger</keyword>
<dbReference type="InterPro" id="IPR001723">
    <property type="entry name" value="Nuclear_hrmn_rcpt"/>
</dbReference>
<reference evidence="13" key="1">
    <citation type="submission" date="2021-02" db="EMBL/GenBank/DDBJ databases">
        <authorList>
            <person name="Nowell W R."/>
        </authorList>
    </citation>
    <scope>NUCLEOTIDE SEQUENCE</scope>
</reference>
<dbReference type="PROSITE" id="PS51843">
    <property type="entry name" value="NR_LBD"/>
    <property type="match status" value="1"/>
</dbReference>
<comment type="caution">
    <text evidence="13">The sequence shown here is derived from an EMBL/GenBank/DDBJ whole genome shotgun (WGS) entry which is preliminary data.</text>
</comment>
<dbReference type="Gene3D" id="3.30.50.10">
    <property type="entry name" value="Erythroid Transcription Factor GATA-1, subunit A"/>
    <property type="match status" value="1"/>
</dbReference>
<dbReference type="EMBL" id="CAJNOO010000196">
    <property type="protein sequence ID" value="CAF0852415.1"/>
    <property type="molecule type" value="Genomic_DNA"/>
</dbReference>
<evidence type="ECO:0000256" key="7">
    <source>
        <dbReference type="ARBA" id="ARBA00023170"/>
    </source>
</evidence>
<keyword evidence="1 9" id="KW-0479">Metal-binding</keyword>
<keyword evidence="7 9" id="KW-0675">Receptor</keyword>
<protein>
    <submittedName>
        <fullName evidence="13">Uncharacterized protein</fullName>
    </submittedName>
</protein>
<feature type="compositionally biased region" description="Polar residues" evidence="10">
    <location>
        <begin position="1"/>
        <end position="16"/>
    </location>
</feature>
<sequence length="425" mass="48768">MNITENKQSPVNNDNSLPGLIIDDDNSNNNDKQESSLNSYNSLIHRKEDLNTENPFGILSICLSSSKMFRSHSYTNHHRFNLAQPYPISPHAYFAKYTEINRTSINNNLICDVCGDISNGKHYGILACNGCSGFFKRSVRRKLIYRCQANTGRCIIDKAHRNQCQACRLKKCLQMGMIKEAVQNERQSRSDTQIRMNLFDYHYEHTGTTISAMHRRPFQQTNFTSDSSPNESSITPMTKQDDDTIYTISSQILLMIINWIRNLPTFLSLPVCDQLILLEESWSELFLLGAIQCSTSLDNGGPIFCNVLHCENENEKLINDLFYTFKQLKLDPIEFACLKTIVLFRFDIQTLSEVKLIENLQDQAQITLAQFIQIRNPTQPARFGRLLLTLPLLRSIPSIFIEKTYFSHTIGKISMSKLLSDMFKN</sequence>
<dbReference type="Proteomes" id="UP000663823">
    <property type="component" value="Unassembled WGS sequence"/>
</dbReference>
<keyword evidence="4 9" id="KW-0805">Transcription regulation</keyword>
<dbReference type="InterPro" id="IPR001628">
    <property type="entry name" value="Znf_hrmn_rcpt"/>
</dbReference>
<evidence type="ECO:0000256" key="2">
    <source>
        <dbReference type="ARBA" id="ARBA00022771"/>
    </source>
</evidence>
<dbReference type="AlphaFoldDB" id="A0A813WLF5"/>
<dbReference type="SUPFAM" id="SSF57716">
    <property type="entry name" value="Glucocorticoid receptor-like (DNA-binding domain)"/>
    <property type="match status" value="1"/>
</dbReference>
<feature type="region of interest" description="Disordered" evidence="10">
    <location>
        <begin position="1"/>
        <end position="36"/>
    </location>
</feature>
<dbReference type="PRINTS" id="PR00047">
    <property type="entry name" value="STROIDFINGER"/>
</dbReference>
<dbReference type="InterPro" id="IPR050274">
    <property type="entry name" value="Nuclear_hormone_rcpt_NR2"/>
</dbReference>
<dbReference type="CDD" id="cd06970">
    <property type="entry name" value="NR_DBD_PNR"/>
    <property type="match status" value="1"/>
</dbReference>
<dbReference type="InterPro" id="IPR013088">
    <property type="entry name" value="Znf_NHR/GATA"/>
</dbReference>
<evidence type="ECO:0000313" key="14">
    <source>
        <dbReference type="EMBL" id="CAF3537963.1"/>
    </source>
</evidence>
<dbReference type="Proteomes" id="UP000663882">
    <property type="component" value="Unassembled WGS sequence"/>
</dbReference>
<accession>A0A813WLF5</accession>
<dbReference type="GO" id="GO:0043565">
    <property type="term" value="F:sequence-specific DNA binding"/>
    <property type="evidence" value="ECO:0007669"/>
    <property type="project" value="InterPro"/>
</dbReference>
<evidence type="ECO:0000313" key="13">
    <source>
        <dbReference type="EMBL" id="CAF0852415.1"/>
    </source>
</evidence>
<evidence type="ECO:0000259" key="12">
    <source>
        <dbReference type="PROSITE" id="PS51843"/>
    </source>
</evidence>
<evidence type="ECO:0000256" key="5">
    <source>
        <dbReference type="ARBA" id="ARBA00023125"/>
    </source>
</evidence>
<dbReference type="EMBL" id="CAJOAX010000201">
    <property type="protein sequence ID" value="CAF3537963.1"/>
    <property type="molecule type" value="Genomic_DNA"/>
</dbReference>
<evidence type="ECO:0000256" key="6">
    <source>
        <dbReference type="ARBA" id="ARBA00023163"/>
    </source>
</evidence>
<dbReference type="SUPFAM" id="SSF48508">
    <property type="entry name" value="Nuclear receptor ligand-binding domain"/>
    <property type="match status" value="1"/>
</dbReference>
<dbReference type="InterPro" id="IPR000536">
    <property type="entry name" value="Nucl_hrmn_rcpt_lig-bd"/>
</dbReference>
<comment type="subcellular location">
    <subcellularLocation>
        <location evidence="9">Nucleus</location>
    </subcellularLocation>
</comment>
<dbReference type="Pfam" id="PF00104">
    <property type="entry name" value="Hormone_recep"/>
    <property type="match status" value="1"/>
</dbReference>
<evidence type="ECO:0000259" key="11">
    <source>
        <dbReference type="PROSITE" id="PS51030"/>
    </source>
</evidence>
<dbReference type="PROSITE" id="PS51030">
    <property type="entry name" value="NUCLEAR_REC_DBD_2"/>
    <property type="match status" value="1"/>
</dbReference>
<comment type="similarity">
    <text evidence="9">Belongs to the nuclear hormone receptor family.</text>
</comment>
<evidence type="ECO:0000256" key="1">
    <source>
        <dbReference type="ARBA" id="ARBA00022723"/>
    </source>
</evidence>
<evidence type="ECO:0000256" key="9">
    <source>
        <dbReference type="RuleBase" id="RU004334"/>
    </source>
</evidence>
<evidence type="ECO:0000256" key="10">
    <source>
        <dbReference type="SAM" id="MobiDB-lite"/>
    </source>
</evidence>
<dbReference type="GO" id="GO:0005634">
    <property type="term" value="C:nucleus"/>
    <property type="evidence" value="ECO:0007669"/>
    <property type="project" value="UniProtKB-SubCell"/>
</dbReference>
<dbReference type="SMART" id="SM00399">
    <property type="entry name" value="ZnF_C4"/>
    <property type="match status" value="1"/>
</dbReference>
<feature type="domain" description="NR LBD" evidence="12">
    <location>
        <begin position="206"/>
        <end position="425"/>
    </location>
</feature>
<name>A0A813WLF5_9BILA</name>